<reference evidence="6" key="1">
    <citation type="submission" date="2022-10" db="EMBL/GenBank/DDBJ databases">
        <title>Genome sequence of Actinomyces israelii ATCC 10048.</title>
        <authorList>
            <person name="Watt R.M."/>
            <person name="Tong W.M."/>
        </authorList>
    </citation>
    <scope>NUCLEOTIDE SEQUENCE</scope>
    <source>
        <strain evidence="6">ATCC 10048</strain>
    </source>
</reference>
<dbReference type="Proteomes" id="UP001072034">
    <property type="component" value="Unassembled WGS sequence"/>
</dbReference>
<protein>
    <submittedName>
        <fullName evidence="6">Metal ABC transporter substrate-binding protein</fullName>
    </submittedName>
</protein>
<name>A0ABT4I4E1_9ACTO</name>
<feature type="compositionally biased region" description="Basic and acidic residues" evidence="4">
    <location>
        <begin position="153"/>
        <end position="166"/>
    </location>
</feature>
<gene>
    <name evidence="6" type="ORF">OHJ16_00930</name>
</gene>
<evidence type="ECO:0000256" key="3">
    <source>
        <dbReference type="ARBA" id="ARBA00022729"/>
    </source>
</evidence>
<comment type="similarity">
    <text evidence="1">Belongs to the bacterial solute-binding protein 9 family.</text>
</comment>
<keyword evidence="3 5" id="KW-0732">Signal</keyword>
<proteinExistence type="inferred from homology"/>
<dbReference type="PROSITE" id="PS51257">
    <property type="entry name" value="PROKAR_LIPOPROTEIN"/>
    <property type="match status" value="1"/>
</dbReference>
<dbReference type="SUPFAM" id="SSF53807">
    <property type="entry name" value="Helical backbone' metal receptor"/>
    <property type="match status" value="1"/>
</dbReference>
<dbReference type="InterPro" id="IPR050492">
    <property type="entry name" value="Bact_metal-bind_prot9"/>
</dbReference>
<accession>A0ABT4I4E1</accession>
<feature type="region of interest" description="Disordered" evidence="4">
    <location>
        <begin position="134"/>
        <end position="169"/>
    </location>
</feature>
<evidence type="ECO:0000256" key="5">
    <source>
        <dbReference type="SAM" id="SignalP"/>
    </source>
</evidence>
<dbReference type="Gene3D" id="3.40.50.1980">
    <property type="entry name" value="Nitrogenase molybdenum iron protein domain"/>
    <property type="match status" value="2"/>
</dbReference>
<feature type="chain" id="PRO_5045132129" evidence="5">
    <location>
        <begin position="27"/>
        <end position="336"/>
    </location>
</feature>
<organism evidence="6 7">
    <name type="scientific">Actinomyces israelii</name>
    <dbReference type="NCBI Taxonomy" id="1659"/>
    <lineage>
        <taxon>Bacteria</taxon>
        <taxon>Bacillati</taxon>
        <taxon>Actinomycetota</taxon>
        <taxon>Actinomycetes</taxon>
        <taxon>Actinomycetales</taxon>
        <taxon>Actinomycetaceae</taxon>
        <taxon>Actinomyces</taxon>
    </lineage>
</organism>
<evidence type="ECO:0000256" key="4">
    <source>
        <dbReference type="SAM" id="MobiDB-lite"/>
    </source>
</evidence>
<keyword evidence="7" id="KW-1185">Reference proteome</keyword>
<evidence type="ECO:0000256" key="2">
    <source>
        <dbReference type="ARBA" id="ARBA00022448"/>
    </source>
</evidence>
<sequence>MNVPVARRVLSAVAAAALGLSLTACSALSPESSGSGAPKDASGALSVSVSFYPIQYLTETIGGDHVSVTSLTPTNAEPHDYDLSGKEVISTLEGSSLVAYVAGFQPSLDKAVSQVNGPTVVDLSDKVDLRHHEGVEDEDEHGDEATGGATGEAGHEGHAGHDHDAGSLDPHFWLDPVRMKSAATAIEEALAAADPDNADDYKTNLDSLTSTLDGLDSSYQGGLTQCERKTFITSHAAFGYLADRYGLTQVSISGIDPESEPSAAEIAAAKKAVKDTGSTTIFTEELLSTEVADTVAGETGATTAVLSPIESAPEGADYAGAMSNNLEALRTALACK</sequence>
<evidence type="ECO:0000313" key="6">
    <source>
        <dbReference type="EMBL" id="MCZ0856613.1"/>
    </source>
</evidence>
<dbReference type="PANTHER" id="PTHR42953">
    <property type="entry name" value="HIGH-AFFINITY ZINC UPTAKE SYSTEM PROTEIN ZNUA-RELATED"/>
    <property type="match status" value="1"/>
</dbReference>
<dbReference type="InterPro" id="IPR006127">
    <property type="entry name" value="ZnuA-like"/>
</dbReference>
<comment type="caution">
    <text evidence="6">The sequence shown here is derived from an EMBL/GenBank/DDBJ whole genome shotgun (WGS) entry which is preliminary data.</text>
</comment>
<dbReference type="Pfam" id="PF01297">
    <property type="entry name" value="ZnuA"/>
    <property type="match status" value="1"/>
</dbReference>
<evidence type="ECO:0000256" key="1">
    <source>
        <dbReference type="ARBA" id="ARBA00011028"/>
    </source>
</evidence>
<evidence type="ECO:0000313" key="7">
    <source>
        <dbReference type="Proteomes" id="UP001072034"/>
    </source>
</evidence>
<dbReference type="RefSeq" id="WP_268916367.1">
    <property type="nucleotide sequence ID" value="NZ_JAPTMY010000001.1"/>
</dbReference>
<dbReference type="PANTHER" id="PTHR42953:SF3">
    <property type="entry name" value="HIGH-AFFINITY ZINC UPTAKE SYSTEM PROTEIN ZNUA"/>
    <property type="match status" value="1"/>
</dbReference>
<dbReference type="EMBL" id="JAPTMY010000001">
    <property type="protein sequence ID" value="MCZ0856613.1"/>
    <property type="molecule type" value="Genomic_DNA"/>
</dbReference>
<keyword evidence="2" id="KW-0813">Transport</keyword>
<feature type="signal peptide" evidence="5">
    <location>
        <begin position="1"/>
        <end position="26"/>
    </location>
</feature>